<dbReference type="Pfam" id="PF17203">
    <property type="entry name" value="sCache_3_2"/>
    <property type="match status" value="1"/>
</dbReference>
<dbReference type="eggNOG" id="COG3290">
    <property type="taxonomic scope" value="Bacteria"/>
</dbReference>
<feature type="domain" description="PAS" evidence="16">
    <location>
        <begin position="215"/>
        <end position="248"/>
    </location>
</feature>
<evidence type="ECO:0000256" key="13">
    <source>
        <dbReference type="ARBA" id="ARBA00023136"/>
    </source>
</evidence>
<keyword evidence="13 14" id="KW-0472">Membrane</keyword>
<dbReference type="InterPro" id="IPR035965">
    <property type="entry name" value="PAS-like_dom_sf"/>
</dbReference>
<evidence type="ECO:0000256" key="3">
    <source>
        <dbReference type="ARBA" id="ARBA00012438"/>
    </source>
</evidence>
<dbReference type="PRINTS" id="PR00344">
    <property type="entry name" value="BCTRLSENSOR"/>
</dbReference>
<dbReference type="Proteomes" id="UP000009235">
    <property type="component" value="Chromosome"/>
</dbReference>
<keyword evidence="6" id="KW-0808">Transferase</keyword>
<evidence type="ECO:0000256" key="8">
    <source>
        <dbReference type="ARBA" id="ARBA00022741"/>
    </source>
</evidence>
<dbReference type="SUPFAM" id="SSF55890">
    <property type="entry name" value="Sporulation response regulatory protein Spo0B"/>
    <property type="match status" value="1"/>
</dbReference>
<dbReference type="SUPFAM" id="SSF55874">
    <property type="entry name" value="ATPase domain of HSP90 chaperone/DNA topoisomerase II/histidine kinase"/>
    <property type="match status" value="1"/>
</dbReference>
<gene>
    <name evidence="17" type="ordered locus">AS9A_4484</name>
</gene>
<keyword evidence="12" id="KW-0902">Two-component regulatory system</keyword>
<evidence type="ECO:0000256" key="1">
    <source>
        <dbReference type="ARBA" id="ARBA00000085"/>
    </source>
</evidence>
<reference evidence="17 18" key="1">
    <citation type="journal article" date="2011" name="J. Bacteriol.">
        <title>Complete genome sequence of Amycolicicoccus subflavus DQS3-9A1T, an actinomycete isolated from crude oil-polluted soil.</title>
        <authorList>
            <person name="Cai M."/>
            <person name="Chen W.M."/>
            <person name="Nie Y."/>
            <person name="Chi C.Q."/>
            <person name="Wang Y.N."/>
            <person name="Tang Y.Q."/>
            <person name="Li G.Y."/>
            <person name="Wu X.L."/>
        </authorList>
    </citation>
    <scope>NUCLEOTIDE SEQUENCE [LARGE SCALE GENOMIC DNA]</scope>
    <source>
        <strain evidence="18">DSM 45089 / DQS3-9A1</strain>
    </source>
</reference>
<dbReference type="CDD" id="cd00130">
    <property type="entry name" value="PAS"/>
    <property type="match status" value="1"/>
</dbReference>
<evidence type="ECO:0000313" key="18">
    <source>
        <dbReference type="Proteomes" id="UP000009235"/>
    </source>
</evidence>
<dbReference type="PANTHER" id="PTHR43547">
    <property type="entry name" value="TWO-COMPONENT HISTIDINE KINASE"/>
    <property type="match status" value="1"/>
</dbReference>
<organism evidence="17 18">
    <name type="scientific">Hoyosella subflava (strain DSM 45089 / JCM 17490 / NBRC 109087 / DQS3-9A1)</name>
    <name type="common">Amycolicicoccus subflavus</name>
    <dbReference type="NCBI Taxonomy" id="443218"/>
    <lineage>
        <taxon>Bacteria</taxon>
        <taxon>Bacillati</taxon>
        <taxon>Actinomycetota</taxon>
        <taxon>Actinomycetes</taxon>
        <taxon>Mycobacteriales</taxon>
        <taxon>Hoyosellaceae</taxon>
        <taxon>Hoyosella</taxon>
    </lineage>
</organism>
<evidence type="ECO:0000256" key="4">
    <source>
        <dbReference type="ARBA" id="ARBA00022475"/>
    </source>
</evidence>
<dbReference type="Pfam" id="PF02518">
    <property type="entry name" value="HATPase_c"/>
    <property type="match status" value="1"/>
</dbReference>
<evidence type="ECO:0000313" key="17">
    <source>
        <dbReference type="EMBL" id="AEF42916.1"/>
    </source>
</evidence>
<dbReference type="HOGENOM" id="CLU_020211_11_1_11"/>
<dbReference type="InterPro" id="IPR029151">
    <property type="entry name" value="Sensor-like_sf"/>
</dbReference>
<dbReference type="RefSeq" id="WP_013809264.1">
    <property type="nucleotide sequence ID" value="NC_015564.1"/>
</dbReference>
<dbReference type="GO" id="GO:0000155">
    <property type="term" value="F:phosphorelay sensor kinase activity"/>
    <property type="evidence" value="ECO:0007669"/>
    <property type="project" value="InterPro"/>
</dbReference>
<dbReference type="SUPFAM" id="SSF55785">
    <property type="entry name" value="PYP-like sensor domain (PAS domain)"/>
    <property type="match status" value="1"/>
</dbReference>
<dbReference type="InterPro" id="IPR016120">
    <property type="entry name" value="Sig_transdc_His_kin_SpoOB"/>
</dbReference>
<evidence type="ECO:0000256" key="5">
    <source>
        <dbReference type="ARBA" id="ARBA00022553"/>
    </source>
</evidence>
<evidence type="ECO:0000256" key="11">
    <source>
        <dbReference type="ARBA" id="ARBA00022989"/>
    </source>
</evidence>
<dbReference type="InterPro" id="IPR000014">
    <property type="entry name" value="PAS"/>
</dbReference>
<dbReference type="SMART" id="SM00091">
    <property type="entry name" value="PAS"/>
    <property type="match status" value="1"/>
</dbReference>
<evidence type="ECO:0000256" key="6">
    <source>
        <dbReference type="ARBA" id="ARBA00022679"/>
    </source>
</evidence>
<dbReference type="InterPro" id="IPR033463">
    <property type="entry name" value="sCache_3"/>
</dbReference>
<dbReference type="Pfam" id="PF14689">
    <property type="entry name" value="SPOB_a"/>
    <property type="match status" value="1"/>
</dbReference>
<keyword evidence="5" id="KW-0597">Phosphoprotein</keyword>
<dbReference type="InterPro" id="IPR013767">
    <property type="entry name" value="PAS_fold"/>
</dbReference>
<dbReference type="SMART" id="SM00387">
    <property type="entry name" value="HATPase_c"/>
    <property type="match status" value="1"/>
</dbReference>
<keyword evidence="8" id="KW-0547">Nucleotide-binding</keyword>
<evidence type="ECO:0000256" key="9">
    <source>
        <dbReference type="ARBA" id="ARBA00022777"/>
    </source>
</evidence>
<evidence type="ECO:0000259" key="16">
    <source>
        <dbReference type="PROSITE" id="PS50112"/>
    </source>
</evidence>
<keyword evidence="11 14" id="KW-1133">Transmembrane helix</keyword>
<evidence type="ECO:0000256" key="12">
    <source>
        <dbReference type="ARBA" id="ARBA00023012"/>
    </source>
</evidence>
<sequence>MRPRLTLAGQFLALQLTIIMIVLIVVTGVALAQFDAAFRQNEGRRMSAIAETGASTETIRIGLADPAQHGLLPPAGESLRSLSGADFVIIADPARRIYASPDPSDLERRFQVGSSPVLDGRAWSGSTEHNNVDYIAAHVPVIANGEVIGIVAAGRAVPTIGQRLIAAAPGIFAYLAIAGVIGFAGSLLLARRVKRQTLGLEPDAITRLVRHREAMLHGIREGVLGLDATGRITVVSESASELLGLPPDATGRNISELGLDPKLQAALVSDEPQGEQVIAVRDRVITLNRMPLTEAGVPAGSVTTMRDRTDLLALQSELTVSKTTTDALRAQAHEFSNQLHVISGLLELGEHEEVQNYVRKVGGTRAQLTDSVKFLIQDPAVAALLIAKTSLATEQGSTLAVSDESALGPLPDPLVADVVTVAGNLIDNALDALSQHSGPGQVEVTLGDHAGAVSVRVRDTGPGIPEEHHTKIFERGYSTKDSQSRARGYGLALTQVICARRGGAVTVQSGEAGTSSALWGAEFTAYLPRTPEDDSGARKEDR</sequence>
<evidence type="ECO:0000256" key="10">
    <source>
        <dbReference type="ARBA" id="ARBA00022840"/>
    </source>
</evidence>
<dbReference type="Gene3D" id="3.30.450.20">
    <property type="entry name" value="PAS domain"/>
    <property type="match status" value="2"/>
</dbReference>
<dbReference type="InterPro" id="IPR004358">
    <property type="entry name" value="Sig_transdc_His_kin-like_C"/>
</dbReference>
<comment type="catalytic activity">
    <reaction evidence="1">
        <text>ATP + protein L-histidine = ADP + protein N-phospho-L-histidine.</text>
        <dbReference type="EC" id="2.7.13.3"/>
    </reaction>
</comment>
<dbReference type="PROSITE" id="PS50112">
    <property type="entry name" value="PAS"/>
    <property type="match status" value="1"/>
</dbReference>
<dbReference type="STRING" id="443218.AS9A_4484"/>
<dbReference type="Gene3D" id="1.10.287.130">
    <property type="match status" value="1"/>
</dbReference>
<comment type="subcellular location">
    <subcellularLocation>
        <location evidence="2">Cell membrane</location>
        <topology evidence="2">Multi-pass membrane protein</topology>
    </subcellularLocation>
</comment>
<keyword evidence="9 17" id="KW-0418">Kinase</keyword>
<dbReference type="EMBL" id="CP002786">
    <property type="protein sequence ID" value="AEF42916.1"/>
    <property type="molecule type" value="Genomic_DNA"/>
</dbReference>
<dbReference type="GO" id="GO:0005886">
    <property type="term" value="C:plasma membrane"/>
    <property type="evidence" value="ECO:0007669"/>
    <property type="project" value="UniProtKB-SubCell"/>
</dbReference>
<dbReference type="Gene3D" id="3.30.565.10">
    <property type="entry name" value="Histidine kinase-like ATPase, C-terminal domain"/>
    <property type="match status" value="1"/>
</dbReference>
<evidence type="ECO:0000256" key="2">
    <source>
        <dbReference type="ARBA" id="ARBA00004651"/>
    </source>
</evidence>
<name>F6ENQ9_HOYSD</name>
<dbReference type="SUPFAM" id="SSF103190">
    <property type="entry name" value="Sensory domain-like"/>
    <property type="match status" value="1"/>
</dbReference>
<dbReference type="GO" id="GO:0005524">
    <property type="term" value="F:ATP binding"/>
    <property type="evidence" value="ECO:0007669"/>
    <property type="project" value="UniProtKB-KW"/>
</dbReference>
<keyword evidence="10" id="KW-0067">ATP-binding</keyword>
<dbReference type="Pfam" id="PF00989">
    <property type="entry name" value="PAS"/>
    <property type="match status" value="1"/>
</dbReference>
<dbReference type="AlphaFoldDB" id="F6ENQ9"/>
<dbReference type="PANTHER" id="PTHR43547:SF10">
    <property type="entry name" value="SENSOR HISTIDINE KINASE DCUS"/>
    <property type="match status" value="1"/>
</dbReference>
<keyword evidence="4" id="KW-1003">Cell membrane</keyword>
<accession>F6ENQ9</accession>
<dbReference type="InterPro" id="IPR005467">
    <property type="entry name" value="His_kinase_dom"/>
</dbReference>
<evidence type="ECO:0000256" key="7">
    <source>
        <dbReference type="ARBA" id="ARBA00022692"/>
    </source>
</evidence>
<dbReference type="KEGG" id="asd:AS9A_4484"/>
<dbReference type="GO" id="GO:0006355">
    <property type="term" value="P:regulation of DNA-templated transcription"/>
    <property type="evidence" value="ECO:0007669"/>
    <property type="project" value="InterPro"/>
</dbReference>
<keyword evidence="7 14" id="KW-0812">Transmembrane</keyword>
<protein>
    <recommendedName>
        <fullName evidence="3">histidine kinase</fullName>
        <ecNumber evidence="3">2.7.13.3</ecNumber>
    </recommendedName>
</protein>
<dbReference type="PROSITE" id="PS50109">
    <property type="entry name" value="HIS_KIN"/>
    <property type="match status" value="1"/>
</dbReference>
<evidence type="ECO:0000259" key="15">
    <source>
        <dbReference type="PROSITE" id="PS50109"/>
    </source>
</evidence>
<dbReference type="EC" id="2.7.13.3" evidence="3"/>
<evidence type="ECO:0000256" key="14">
    <source>
        <dbReference type="SAM" id="Phobius"/>
    </source>
</evidence>
<dbReference type="InterPro" id="IPR039506">
    <property type="entry name" value="SPOB_a"/>
</dbReference>
<keyword evidence="18" id="KW-1185">Reference proteome</keyword>
<dbReference type="InterPro" id="IPR003594">
    <property type="entry name" value="HATPase_dom"/>
</dbReference>
<dbReference type="InterPro" id="IPR036890">
    <property type="entry name" value="HATPase_C_sf"/>
</dbReference>
<feature type="transmembrane region" description="Helical" evidence="14">
    <location>
        <begin position="171"/>
        <end position="190"/>
    </location>
</feature>
<feature type="domain" description="Histidine kinase" evidence="15">
    <location>
        <begin position="330"/>
        <end position="531"/>
    </location>
</feature>
<proteinExistence type="predicted"/>